<sequence>MHTFNKKLQNMAKRAFTACKIDKLVTHLTNKCSKAPRLEG</sequence>
<organism evidence="1">
    <name type="scientific">Anguilla anguilla</name>
    <name type="common">European freshwater eel</name>
    <name type="synonym">Muraena anguilla</name>
    <dbReference type="NCBI Taxonomy" id="7936"/>
    <lineage>
        <taxon>Eukaryota</taxon>
        <taxon>Metazoa</taxon>
        <taxon>Chordata</taxon>
        <taxon>Craniata</taxon>
        <taxon>Vertebrata</taxon>
        <taxon>Euteleostomi</taxon>
        <taxon>Actinopterygii</taxon>
        <taxon>Neopterygii</taxon>
        <taxon>Teleostei</taxon>
        <taxon>Anguilliformes</taxon>
        <taxon>Anguillidae</taxon>
        <taxon>Anguilla</taxon>
    </lineage>
</organism>
<evidence type="ECO:0000313" key="1">
    <source>
        <dbReference type="EMBL" id="JAH81602.1"/>
    </source>
</evidence>
<accession>A0A0E9VU77</accession>
<proteinExistence type="predicted"/>
<dbReference type="AlphaFoldDB" id="A0A0E9VU77"/>
<dbReference type="EMBL" id="GBXM01026975">
    <property type="protein sequence ID" value="JAH81602.1"/>
    <property type="molecule type" value="Transcribed_RNA"/>
</dbReference>
<reference evidence="1" key="1">
    <citation type="submission" date="2014-11" db="EMBL/GenBank/DDBJ databases">
        <authorList>
            <person name="Amaro Gonzalez C."/>
        </authorList>
    </citation>
    <scope>NUCLEOTIDE SEQUENCE</scope>
</reference>
<reference evidence="1" key="2">
    <citation type="journal article" date="2015" name="Fish Shellfish Immunol.">
        <title>Early steps in the European eel (Anguilla anguilla)-Vibrio vulnificus interaction in the gills: Role of the RtxA13 toxin.</title>
        <authorList>
            <person name="Callol A."/>
            <person name="Pajuelo D."/>
            <person name="Ebbesson L."/>
            <person name="Teles M."/>
            <person name="MacKenzie S."/>
            <person name="Amaro C."/>
        </authorList>
    </citation>
    <scope>NUCLEOTIDE SEQUENCE</scope>
</reference>
<name>A0A0E9VU77_ANGAN</name>
<protein>
    <submittedName>
        <fullName evidence="1">Uncharacterized protein</fullName>
    </submittedName>
</protein>